<dbReference type="InterPro" id="IPR001995">
    <property type="entry name" value="Peptidase_A2_cat"/>
</dbReference>
<organism evidence="4 5">
    <name type="scientific">Lasius niger</name>
    <name type="common">Black garden ant</name>
    <dbReference type="NCBI Taxonomy" id="67767"/>
    <lineage>
        <taxon>Eukaryota</taxon>
        <taxon>Metazoa</taxon>
        <taxon>Ecdysozoa</taxon>
        <taxon>Arthropoda</taxon>
        <taxon>Hexapoda</taxon>
        <taxon>Insecta</taxon>
        <taxon>Pterygota</taxon>
        <taxon>Neoptera</taxon>
        <taxon>Endopterygota</taxon>
        <taxon>Hymenoptera</taxon>
        <taxon>Apocrita</taxon>
        <taxon>Aculeata</taxon>
        <taxon>Formicoidea</taxon>
        <taxon>Formicidae</taxon>
        <taxon>Formicinae</taxon>
        <taxon>Lasius</taxon>
        <taxon>Lasius</taxon>
    </lineage>
</organism>
<dbReference type="EMBL" id="LBMM01014829">
    <property type="protein sequence ID" value="KMQ85031.1"/>
    <property type="molecule type" value="Genomic_DNA"/>
</dbReference>
<proteinExistence type="predicted"/>
<dbReference type="Pfam" id="PF03564">
    <property type="entry name" value="DUF1759"/>
    <property type="match status" value="1"/>
</dbReference>
<evidence type="ECO:0000256" key="1">
    <source>
        <dbReference type="ARBA" id="ARBA00022801"/>
    </source>
</evidence>
<evidence type="ECO:0000313" key="5">
    <source>
        <dbReference type="Proteomes" id="UP000036403"/>
    </source>
</evidence>
<evidence type="ECO:0000259" key="3">
    <source>
        <dbReference type="PROSITE" id="PS50175"/>
    </source>
</evidence>
<sequence length="589" mass="65142">MSMDADALLRSDVRPRLHKKDFFGLVKESFLTQRGTLLDLALSLKNSVEQTEPVEAGALQPRRTLPRIQLPSFSGKYEEWPAFRDLFRSLITQDPSVSGVERLHYLRTSVKGEAEQLIRNLPTTGDNFDRAWSMLADHYENKRLLVRSCFSTFTAIPRMKNESAADLKHIFHGMLSTVGTLEGIGRPISDCTDLLVHLVVEMLDPRSRREWETSVSDTSEPPSYAALKTFLERRMRTLEALQPAKTEPPSSSSSKAANTASRSAISHLAQKTAKKSGRCAMYQGDHYILFCGDFQKKQPKEEFAEAKQLCLNCFGKHQLTECQSKKNCAACNARHHSSTHNAYAPPGNPSIAASTLHVQRRTDDRATVLLATARVDIADRWGTRFSVCALIDSGSEVSLITEALAQLLRLSRSAASVTILGIGGQRAVSANGRVKVHLSSRTTDFTMHLTALVLPRISAYGVRVKTAGGEWPHVRDLPLADPDFQAADPVELLLGADAFFQIIEDGLRKGGPRAPIAQRTTLGWILSGVVDGVKDGAPALAHQCTVDENLSALVSRFWEQEELPHTPLPLTEDEQRCEDLFVDTHTRTP</sequence>
<dbReference type="GO" id="GO:0004190">
    <property type="term" value="F:aspartic-type endopeptidase activity"/>
    <property type="evidence" value="ECO:0007669"/>
    <property type="project" value="InterPro"/>
</dbReference>
<dbReference type="CDD" id="cd00303">
    <property type="entry name" value="retropepsin_like"/>
    <property type="match status" value="1"/>
</dbReference>
<dbReference type="PANTHER" id="PTHR47331:SF5">
    <property type="entry name" value="RIBONUCLEASE H"/>
    <property type="match status" value="1"/>
</dbReference>
<dbReference type="InterPro" id="IPR005312">
    <property type="entry name" value="DUF1759"/>
</dbReference>
<accession>A0A0J7K4B6</accession>
<keyword evidence="5" id="KW-1185">Reference proteome</keyword>
<dbReference type="InterPro" id="IPR021109">
    <property type="entry name" value="Peptidase_aspartic_dom_sf"/>
</dbReference>
<gene>
    <name evidence="4" type="ORF">RF55_16696</name>
</gene>
<dbReference type="AlphaFoldDB" id="A0A0J7K4B6"/>
<reference evidence="4 5" key="1">
    <citation type="submission" date="2015-04" db="EMBL/GenBank/DDBJ databases">
        <title>Lasius niger genome sequencing.</title>
        <authorList>
            <person name="Konorov E.A."/>
            <person name="Nikitin M.A."/>
            <person name="Kirill M.V."/>
            <person name="Chang P."/>
        </authorList>
    </citation>
    <scope>NUCLEOTIDE SEQUENCE [LARGE SCALE GENOMIC DNA]</scope>
    <source>
        <tissue evidence="4">Whole</tissue>
    </source>
</reference>
<evidence type="ECO:0000313" key="4">
    <source>
        <dbReference type="EMBL" id="KMQ85031.1"/>
    </source>
</evidence>
<dbReference type="PROSITE" id="PS50175">
    <property type="entry name" value="ASP_PROT_RETROV"/>
    <property type="match status" value="1"/>
</dbReference>
<comment type="caution">
    <text evidence="4">The sequence shown here is derived from an EMBL/GenBank/DDBJ whole genome shotgun (WGS) entry which is preliminary data.</text>
</comment>
<dbReference type="OrthoDB" id="7696997at2759"/>
<feature type="region of interest" description="Disordered" evidence="2">
    <location>
        <begin position="241"/>
        <end position="263"/>
    </location>
</feature>
<dbReference type="Proteomes" id="UP000036403">
    <property type="component" value="Unassembled WGS sequence"/>
</dbReference>
<feature type="domain" description="Peptidase A2" evidence="3">
    <location>
        <begin position="387"/>
        <end position="471"/>
    </location>
</feature>
<dbReference type="PANTHER" id="PTHR47331">
    <property type="entry name" value="PHD-TYPE DOMAIN-CONTAINING PROTEIN"/>
    <property type="match status" value="1"/>
</dbReference>
<dbReference type="PaxDb" id="67767-A0A0J7K4B6"/>
<keyword evidence="1" id="KW-0378">Hydrolase</keyword>
<protein>
    <recommendedName>
        <fullName evidence="3">Peptidase A2 domain-containing protein</fullName>
    </recommendedName>
</protein>
<evidence type="ECO:0000256" key="2">
    <source>
        <dbReference type="SAM" id="MobiDB-lite"/>
    </source>
</evidence>
<dbReference type="Gene3D" id="2.40.70.10">
    <property type="entry name" value="Acid Proteases"/>
    <property type="match status" value="1"/>
</dbReference>
<name>A0A0J7K4B6_LASNI</name>
<dbReference type="GO" id="GO:0006508">
    <property type="term" value="P:proteolysis"/>
    <property type="evidence" value="ECO:0007669"/>
    <property type="project" value="InterPro"/>
</dbReference>
<feature type="non-terminal residue" evidence="4">
    <location>
        <position position="589"/>
    </location>
</feature>
<feature type="compositionally biased region" description="Low complexity" evidence="2">
    <location>
        <begin position="250"/>
        <end position="263"/>
    </location>
</feature>